<evidence type="ECO:0000313" key="5">
    <source>
        <dbReference type="Proteomes" id="UP000663920"/>
    </source>
</evidence>
<dbReference type="InterPro" id="IPR012373">
    <property type="entry name" value="Ferrdict_sens_TM"/>
</dbReference>
<organism evidence="4 5">
    <name type="scientific">Polaribacter cellanae</name>
    <dbReference type="NCBI Taxonomy" id="2818493"/>
    <lineage>
        <taxon>Bacteria</taxon>
        <taxon>Pseudomonadati</taxon>
        <taxon>Bacteroidota</taxon>
        <taxon>Flavobacteriia</taxon>
        <taxon>Flavobacteriales</taxon>
        <taxon>Flavobacteriaceae</taxon>
    </lineage>
</organism>
<dbReference type="GO" id="GO:0016989">
    <property type="term" value="F:sigma factor antagonist activity"/>
    <property type="evidence" value="ECO:0007669"/>
    <property type="project" value="TreeGrafter"/>
</dbReference>
<keyword evidence="1" id="KW-1133">Transmembrane helix</keyword>
<dbReference type="RefSeq" id="WP_208078156.1">
    <property type="nucleotide sequence ID" value="NZ_CP071869.1"/>
</dbReference>
<dbReference type="KEGG" id="pcea:J3359_16375"/>
<sequence>MQDKEIFKYLKGTASEIEQEQLEEWIIASPENTAHFNQLKAFYVASTFDNMPNNGNVEKAYANLKENINTTIKLQHKKQKKYWKYAVAASIALLISVTYYFTINNNSNDKRNTIFNQQSNIKIGTDKATLTLEDGSSVALEKGKDYNVGNAQSNGEKLIYNTSKEEKTPKIVYNTLTIPRGGQFFVELSDNTKVWLNSESQLKYPIAFIKGETREVELVYGEAYFEVSPSTKHNGAKFKVLTQRQEVEVLGTEFNIKAYRDETSIYTTLVEGKVALVANNQKEFLKPSQQSTFNIKDKSISLEMVDTYNEIAWKDGVFSFERKPLKEIMKVLSRWYDINVRFESTSIKNTAFNGVLRKKQRLEDILNTIKNTNSINYEIKDKTIIFK</sequence>
<accession>A0A975CSB0</accession>
<dbReference type="Gene3D" id="2.60.120.1440">
    <property type="match status" value="1"/>
</dbReference>
<reference evidence="4 5" key="1">
    <citation type="submission" date="2021-03" db="EMBL/GenBank/DDBJ databases">
        <title>Complete genome of Polaribacter_sp.SM13.</title>
        <authorList>
            <person name="Jeong S.W."/>
            <person name="Bae J.W."/>
        </authorList>
    </citation>
    <scope>NUCLEOTIDE SEQUENCE [LARGE SCALE GENOMIC DNA]</scope>
    <source>
        <strain evidence="4 5">SM13</strain>
    </source>
</reference>
<dbReference type="PANTHER" id="PTHR30273">
    <property type="entry name" value="PERIPLASMIC SIGNAL SENSOR AND SIGMA FACTOR ACTIVATOR FECR-RELATED"/>
    <property type="match status" value="1"/>
</dbReference>
<dbReference type="Gene3D" id="3.55.50.30">
    <property type="match status" value="1"/>
</dbReference>
<dbReference type="Pfam" id="PF16344">
    <property type="entry name" value="FecR_C"/>
    <property type="match status" value="1"/>
</dbReference>
<evidence type="ECO:0000259" key="2">
    <source>
        <dbReference type="Pfam" id="PF04773"/>
    </source>
</evidence>
<keyword evidence="1" id="KW-0472">Membrane</keyword>
<keyword evidence="5" id="KW-1185">Reference proteome</keyword>
<evidence type="ECO:0000313" key="4">
    <source>
        <dbReference type="EMBL" id="QTE22361.1"/>
    </source>
</evidence>
<dbReference type="PANTHER" id="PTHR30273:SF2">
    <property type="entry name" value="PROTEIN FECR"/>
    <property type="match status" value="1"/>
</dbReference>
<gene>
    <name evidence="4" type="ORF">J3359_16375</name>
</gene>
<evidence type="ECO:0000259" key="3">
    <source>
        <dbReference type="Pfam" id="PF16344"/>
    </source>
</evidence>
<dbReference type="Proteomes" id="UP000663920">
    <property type="component" value="Chromosome"/>
</dbReference>
<evidence type="ECO:0000256" key="1">
    <source>
        <dbReference type="SAM" id="Phobius"/>
    </source>
</evidence>
<protein>
    <submittedName>
        <fullName evidence="4">FecR family protein</fullName>
    </submittedName>
</protein>
<keyword evidence="1" id="KW-0812">Transmembrane</keyword>
<feature type="domain" description="FecR protein" evidence="2">
    <location>
        <begin position="176"/>
        <end position="274"/>
    </location>
</feature>
<name>A0A975CSB0_9FLAO</name>
<proteinExistence type="predicted"/>
<dbReference type="AlphaFoldDB" id="A0A975CSB0"/>
<dbReference type="EMBL" id="CP071869">
    <property type="protein sequence ID" value="QTE22361.1"/>
    <property type="molecule type" value="Genomic_DNA"/>
</dbReference>
<dbReference type="Pfam" id="PF04773">
    <property type="entry name" value="FecR"/>
    <property type="match status" value="1"/>
</dbReference>
<dbReference type="InterPro" id="IPR032508">
    <property type="entry name" value="FecR_C"/>
</dbReference>
<feature type="domain" description="Protein FecR C-terminal" evidence="3">
    <location>
        <begin position="318"/>
        <end position="385"/>
    </location>
</feature>
<dbReference type="InterPro" id="IPR006860">
    <property type="entry name" value="FecR"/>
</dbReference>
<feature type="transmembrane region" description="Helical" evidence="1">
    <location>
        <begin position="82"/>
        <end position="101"/>
    </location>
</feature>